<protein>
    <submittedName>
        <fullName evidence="1">Uncharacterized protein</fullName>
    </submittedName>
</protein>
<reference evidence="2" key="1">
    <citation type="journal article" date="2011" name="Stand. Genomic Sci.">
        <title>Genome sequence of the filamentous, gliding Thiothrix nivea neotype strain (JP2(T)).</title>
        <authorList>
            <person name="Lapidus A."/>
            <person name="Nolan M."/>
            <person name="Lucas S."/>
            <person name="Glavina Del Rio T."/>
            <person name="Tice H."/>
            <person name="Cheng J.F."/>
            <person name="Tapia R."/>
            <person name="Han C."/>
            <person name="Goodwin L."/>
            <person name="Pitluck S."/>
            <person name="Liolios K."/>
            <person name="Pagani I."/>
            <person name="Ivanova N."/>
            <person name="Huntemann M."/>
            <person name="Mavromatis K."/>
            <person name="Mikhailova N."/>
            <person name="Pati A."/>
            <person name="Chen A."/>
            <person name="Palaniappan K."/>
            <person name="Land M."/>
            <person name="Brambilla E.M."/>
            <person name="Rohde M."/>
            <person name="Abt B."/>
            <person name="Verbarg S."/>
            <person name="Goker M."/>
            <person name="Bristow J."/>
            <person name="Eisen J.A."/>
            <person name="Markowitz V."/>
            <person name="Hugenholtz P."/>
            <person name="Kyrpides N.C."/>
            <person name="Klenk H.P."/>
            <person name="Woyke T."/>
        </authorList>
    </citation>
    <scope>NUCLEOTIDE SEQUENCE [LARGE SCALE GENOMIC DNA]</scope>
    <source>
        <strain evidence="2">ATCC 35100 / DSM 5205 / JP2</strain>
    </source>
</reference>
<accession>A0A656HGM0</accession>
<evidence type="ECO:0000313" key="2">
    <source>
        <dbReference type="Proteomes" id="UP000005317"/>
    </source>
</evidence>
<dbReference type="EMBL" id="JH651384">
    <property type="protein sequence ID" value="EIJ34339.1"/>
    <property type="molecule type" value="Genomic_DNA"/>
</dbReference>
<dbReference type="Proteomes" id="UP000005317">
    <property type="component" value="Unassembled WGS sequence"/>
</dbReference>
<evidence type="ECO:0000313" key="1">
    <source>
        <dbReference type="EMBL" id="EIJ34339.1"/>
    </source>
</evidence>
<dbReference type="AlphaFoldDB" id="A0A656HGM0"/>
<sequence>MRFSIFTTTHTPGFISEALNSLTAQTFIDR</sequence>
<gene>
    <name evidence="1" type="ORF">Thini_1758</name>
</gene>
<proteinExistence type="predicted"/>
<keyword evidence="2" id="KW-1185">Reference proteome</keyword>
<organism evidence="1 2">
    <name type="scientific">Thiothrix nivea (strain ATCC 35100 / DSM 5205 / JP2)</name>
    <dbReference type="NCBI Taxonomy" id="870187"/>
    <lineage>
        <taxon>Bacteria</taxon>
        <taxon>Pseudomonadati</taxon>
        <taxon>Pseudomonadota</taxon>
        <taxon>Gammaproteobacteria</taxon>
        <taxon>Thiotrichales</taxon>
        <taxon>Thiotrichaceae</taxon>
        <taxon>Thiothrix</taxon>
    </lineage>
</organism>
<name>A0A656HGM0_THINJ</name>